<protein>
    <submittedName>
        <fullName evidence="1">Uncharacterized protein</fullName>
    </submittedName>
</protein>
<evidence type="ECO:0000313" key="1">
    <source>
        <dbReference type="EMBL" id="KAJ1145573.1"/>
    </source>
</evidence>
<proteinExistence type="predicted"/>
<accession>A0AAV7R481</accession>
<sequence>MPPPDNTETQPALPLGHLRENYTQWTIEAAYGPDAASSSTFLCKNTYEQPPIYTYKKPVVLEECVAAARSVLLKTM</sequence>
<dbReference type="AlphaFoldDB" id="A0AAV7R481"/>
<evidence type="ECO:0000313" key="2">
    <source>
        <dbReference type="Proteomes" id="UP001066276"/>
    </source>
</evidence>
<dbReference type="EMBL" id="JANPWB010000010">
    <property type="protein sequence ID" value="KAJ1145573.1"/>
    <property type="molecule type" value="Genomic_DNA"/>
</dbReference>
<dbReference type="Proteomes" id="UP001066276">
    <property type="component" value="Chromosome 6"/>
</dbReference>
<organism evidence="1 2">
    <name type="scientific">Pleurodeles waltl</name>
    <name type="common">Iberian ribbed newt</name>
    <dbReference type="NCBI Taxonomy" id="8319"/>
    <lineage>
        <taxon>Eukaryota</taxon>
        <taxon>Metazoa</taxon>
        <taxon>Chordata</taxon>
        <taxon>Craniata</taxon>
        <taxon>Vertebrata</taxon>
        <taxon>Euteleostomi</taxon>
        <taxon>Amphibia</taxon>
        <taxon>Batrachia</taxon>
        <taxon>Caudata</taxon>
        <taxon>Salamandroidea</taxon>
        <taxon>Salamandridae</taxon>
        <taxon>Pleurodelinae</taxon>
        <taxon>Pleurodeles</taxon>
    </lineage>
</organism>
<comment type="caution">
    <text evidence="1">The sequence shown here is derived from an EMBL/GenBank/DDBJ whole genome shotgun (WGS) entry which is preliminary data.</text>
</comment>
<gene>
    <name evidence="1" type="ORF">NDU88_011859</name>
</gene>
<keyword evidence="2" id="KW-1185">Reference proteome</keyword>
<reference evidence="1" key="1">
    <citation type="journal article" date="2022" name="bioRxiv">
        <title>Sequencing and chromosome-scale assembly of the giantPleurodeles waltlgenome.</title>
        <authorList>
            <person name="Brown T."/>
            <person name="Elewa A."/>
            <person name="Iarovenko S."/>
            <person name="Subramanian E."/>
            <person name="Araus A.J."/>
            <person name="Petzold A."/>
            <person name="Susuki M."/>
            <person name="Suzuki K.-i.T."/>
            <person name="Hayashi T."/>
            <person name="Toyoda A."/>
            <person name="Oliveira C."/>
            <person name="Osipova E."/>
            <person name="Leigh N.D."/>
            <person name="Simon A."/>
            <person name="Yun M.H."/>
        </authorList>
    </citation>
    <scope>NUCLEOTIDE SEQUENCE</scope>
    <source>
        <strain evidence="1">20211129_DDA</strain>
        <tissue evidence="1">Liver</tissue>
    </source>
</reference>
<name>A0AAV7R481_PLEWA</name>